<reference evidence="2" key="1">
    <citation type="submission" date="2016-10" db="EMBL/GenBank/DDBJ databases">
        <authorList>
            <person name="Varghese N."/>
            <person name="Submissions S."/>
        </authorList>
    </citation>
    <scope>NUCLEOTIDE SEQUENCE [LARGE SCALE GENOMIC DNA]</scope>
    <source>
        <strain evidence="2">DSM 527</strain>
    </source>
</reference>
<name>A0A1G7HVZ2_CHIFI</name>
<dbReference type="Pfam" id="PF19867">
    <property type="entry name" value="DUF6340"/>
    <property type="match status" value="1"/>
</dbReference>
<protein>
    <recommendedName>
        <fullName evidence="3">Tetratricopeptide repeat-containing protein</fullName>
    </recommendedName>
</protein>
<dbReference type="Gene3D" id="1.25.40.10">
    <property type="entry name" value="Tetratricopeptide repeat domain"/>
    <property type="match status" value="1"/>
</dbReference>
<sequence>MKKLFSIIVTSVALYSCSSTNLVYISVQQPAPVTISPDIKNVGIVNRSNVADKNKALDIIDKVLTVEGDSLDRQAAQAGVIGLADELIKNNRFTNVTAFNSIDLRTNVPGQFPAPLTWDVVEKICREKHVDALFSLEMFDTDSKVSYAAVPVSMKTPLGNIPGIEHHANMLTTVKTGWRIYDPVERLILDEYPITKDVTFTGKGINPVAAAGAIINRKEALLDVSRKTGQDYAMRLIPYWIRVTRDYYIKGTDNFSIATRKARTGNWDGAAELWKKETTSSSSKIAGRACYNMAIICEINGQLDKAIEWAQKAYENYNNKLALRYVNILKNRKANNNVLQYQQQS</sequence>
<evidence type="ECO:0000313" key="2">
    <source>
        <dbReference type="Proteomes" id="UP000199045"/>
    </source>
</evidence>
<dbReference type="InterPro" id="IPR045921">
    <property type="entry name" value="DUF6340"/>
</dbReference>
<gene>
    <name evidence="1" type="ORF">SAMN04488121_101625</name>
</gene>
<evidence type="ECO:0008006" key="3">
    <source>
        <dbReference type="Google" id="ProtNLM"/>
    </source>
</evidence>
<proteinExistence type="predicted"/>
<dbReference type="STRING" id="104663.SAMN04488121_101625"/>
<dbReference type="OrthoDB" id="632318at2"/>
<dbReference type="InterPro" id="IPR011990">
    <property type="entry name" value="TPR-like_helical_dom_sf"/>
</dbReference>
<dbReference type="AlphaFoldDB" id="A0A1G7HVZ2"/>
<dbReference type="RefSeq" id="WP_089828761.1">
    <property type="nucleotide sequence ID" value="NZ_FNBN01000001.1"/>
</dbReference>
<evidence type="ECO:0000313" key="1">
    <source>
        <dbReference type="EMBL" id="SDF04717.1"/>
    </source>
</evidence>
<dbReference type="SUPFAM" id="SSF48452">
    <property type="entry name" value="TPR-like"/>
    <property type="match status" value="1"/>
</dbReference>
<dbReference type="EMBL" id="FNBN01000001">
    <property type="protein sequence ID" value="SDF04717.1"/>
    <property type="molecule type" value="Genomic_DNA"/>
</dbReference>
<accession>A0A1G7HVZ2</accession>
<dbReference type="Proteomes" id="UP000199045">
    <property type="component" value="Unassembled WGS sequence"/>
</dbReference>
<organism evidence="1 2">
    <name type="scientific">Chitinophaga filiformis</name>
    <name type="common">Myxococcus filiformis</name>
    <name type="synonym">Flexibacter filiformis</name>
    <dbReference type="NCBI Taxonomy" id="104663"/>
    <lineage>
        <taxon>Bacteria</taxon>
        <taxon>Pseudomonadati</taxon>
        <taxon>Bacteroidota</taxon>
        <taxon>Chitinophagia</taxon>
        <taxon>Chitinophagales</taxon>
        <taxon>Chitinophagaceae</taxon>
        <taxon>Chitinophaga</taxon>
    </lineage>
</organism>
<dbReference type="PROSITE" id="PS51257">
    <property type="entry name" value="PROKAR_LIPOPROTEIN"/>
    <property type="match status" value="1"/>
</dbReference>